<feature type="domain" description="MucB/RseB N-terminal" evidence="5">
    <location>
        <begin position="41"/>
        <end position="214"/>
    </location>
</feature>
<comment type="caution">
    <text evidence="7">The sequence shown here is derived from an EMBL/GenBank/DDBJ whole genome shotgun (WGS) entry which is preliminary data.</text>
</comment>
<sequence>MRISSAMKCVASWRQTAAQVVLIGLLSGAAGVAADPVTAYASDLLERMSEALRTLNYEGVLVYSHDNQLESLHLVHRIEAGQVRERLMALNGPMRAVTREQDQVQCELPDGKPLSVKRPTAATGLLNTDGISPALILDHYRIELQGVARVAGREAEVVGIIPRDRLRYGYRFFIDREWFLPLKSDLIDQDGQSLEQLMFTSIVVDPAAQAIPIPEEDGLRGAPATETQGRWRFEDRPTGFQLVRQSIMDHPSGEPVEHFLFTDRLSAYSIYIEPDTRDGLTGLTHIGAVHAAGRQVDGYQVTAVGEVPSATVESAVSGVRLVRAASD</sequence>
<proteinExistence type="inferred from homology"/>
<dbReference type="Pfam" id="PF17188">
    <property type="entry name" value="MucB_RseB_C"/>
    <property type="match status" value="1"/>
</dbReference>
<dbReference type="GO" id="GO:0030288">
    <property type="term" value="C:outer membrane-bounded periplasmic space"/>
    <property type="evidence" value="ECO:0007669"/>
    <property type="project" value="TreeGrafter"/>
</dbReference>
<evidence type="ECO:0000259" key="5">
    <source>
        <dbReference type="Pfam" id="PF03888"/>
    </source>
</evidence>
<dbReference type="InterPro" id="IPR038484">
    <property type="entry name" value="MucB/RseB_C_sf"/>
</dbReference>
<evidence type="ECO:0000256" key="2">
    <source>
        <dbReference type="ARBA" id="ARBA00008150"/>
    </source>
</evidence>
<gene>
    <name evidence="7" type="ORF">CKO25_05870</name>
</gene>
<dbReference type="EMBL" id="NRSD01000004">
    <property type="protein sequence ID" value="MBK1644188.1"/>
    <property type="molecule type" value="Genomic_DNA"/>
</dbReference>
<evidence type="ECO:0000259" key="6">
    <source>
        <dbReference type="Pfam" id="PF17188"/>
    </source>
</evidence>
<name>A0A9X0WGM7_9GAMM</name>
<evidence type="ECO:0000256" key="1">
    <source>
        <dbReference type="ARBA" id="ARBA00004418"/>
    </source>
</evidence>
<evidence type="ECO:0000313" key="8">
    <source>
        <dbReference type="Proteomes" id="UP001138802"/>
    </source>
</evidence>
<comment type="subcellular location">
    <subcellularLocation>
        <location evidence="1">Periplasm</location>
    </subcellularLocation>
</comment>
<dbReference type="Pfam" id="PF03888">
    <property type="entry name" value="MucB_RseB"/>
    <property type="match status" value="1"/>
</dbReference>
<dbReference type="Gene3D" id="2.50.20.10">
    <property type="entry name" value="Lipoprotein localisation LolA/LolB/LppX"/>
    <property type="match status" value="1"/>
</dbReference>
<dbReference type="GO" id="GO:0045152">
    <property type="term" value="F:antisigma factor binding"/>
    <property type="evidence" value="ECO:0007669"/>
    <property type="project" value="TreeGrafter"/>
</dbReference>
<dbReference type="AlphaFoldDB" id="A0A9X0WGM7"/>
<accession>A0A9X0WGM7</accession>
<dbReference type="PANTHER" id="PTHR38782:SF1">
    <property type="entry name" value="SIGMA-E FACTOR REGULATORY PROTEIN RSEB"/>
    <property type="match status" value="1"/>
</dbReference>
<evidence type="ECO:0000256" key="4">
    <source>
        <dbReference type="ARBA" id="ARBA00022764"/>
    </source>
</evidence>
<comment type="similarity">
    <text evidence="2">Belongs to the RseB family.</text>
</comment>
<dbReference type="InterPro" id="IPR005588">
    <property type="entry name" value="MucB_RseB"/>
</dbReference>
<dbReference type="PIRSF" id="PIRSF005427">
    <property type="entry name" value="RseB"/>
    <property type="match status" value="1"/>
</dbReference>
<protein>
    <submittedName>
        <fullName evidence="7">Transcriptional regulator</fullName>
    </submittedName>
</protein>
<feature type="domain" description="MucB/RseB C-terminal" evidence="6">
    <location>
        <begin position="227"/>
        <end position="319"/>
    </location>
</feature>
<dbReference type="CDD" id="cd16327">
    <property type="entry name" value="RseB"/>
    <property type="match status" value="1"/>
</dbReference>
<dbReference type="Proteomes" id="UP001138802">
    <property type="component" value="Unassembled WGS sequence"/>
</dbReference>
<reference evidence="7 8" key="1">
    <citation type="journal article" date="2020" name="Microorganisms">
        <title>Osmotic Adaptation and Compatible Solute Biosynthesis of Phototrophic Bacteria as Revealed from Genome Analyses.</title>
        <authorList>
            <person name="Imhoff J.F."/>
            <person name="Rahn T."/>
            <person name="Kunzel S."/>
            <person name="Keller A."/>
            <person name="Neulinger S.C."/>
        </authorList>
    </citation>
    <scope>NUCLEOTIDE SEQUENCE [LARGE SCALE GENOMIC DNA]</scope>
    <source>
        <strain evidence="7 8">DSM 21303</strain>
    </source>
</reference>
<evidence type="ECO:0000313" key="7">
    <source>
        <dbReference type="EMBL" id="MBK1644188.1"/>
    </source>
</evidence>
<keyword evidence="8" id="KW-1185">Reference proteome</keyword>
<dbReference type="InterPro" id="IPR033436">
    <property type="entry name" value="MucB/RseB_C"/>
</dbReference>
<keyword evidence="4" id="KW-0574">Periplasm</keyword>
<evidence type="ECO:0000256" key="3">
    <source>
        <dbReference type="ARBA" id="ARBA00022729"/>
    </source>
</evidence>
<dbReference type="InterPro" id="IPR033434">
    <property type="entry name" value="MucB/RseB_N"/>
</dbReference>
<dbReference type="Gene3D" id="3.30.200.100">
    <property type="entry name" value="MucB/RseB, C-terminal domain"/>
    <property type="match status" value="1"/>
</dbReference>
<organism evidence="7 8">
    <name type="scientific">Thiocapsa imhoffii</name>
    <dbReference type="NCBI Taxonomy" id="382777"/>
    <lineage>
        <taxon>Bacteria</taxon>
        <taxon>Pseudomonadati</taxon>
        <taxon>Pseudomonadota</taxon>
        <taxon>Gammaproteobacteria</taxon>
        <taxon>Chromatiales</taxon>
        <taxon>Chromatiaceae</taxon>
        <taxon>Thiocapsa</taxon>
    </lineage>
</organism>
<dbReference type="PANTHER" id="PTHR38782">
    <property type="match status" value="1"/>
</dbReference>
<keyword evidence="3" id="KW-0732">Signal</keyword>
<dbReference type="GO" id="GO:0032885">
    <property type="term" value="P:regulation of polysaccharide biosynthetic process"/>
    <property type="evidence" value="ECO:0007669"/>
    <property type="project" value="TreeGrafter"/>
</dbReference>